<dbReference type="InterPro" id="IPR001173">
    <property type="entry name" value="Glyco_trans_2-like"/>
</dbReference>
<proteinExistence type="predicted"/>
<gene>
    <name evidence="3" type="ORF">GCM10010994_07590</name>
</gene>
<dbReference type="Pfam" id="PF00535">
    <property type="entry name" value="Glycos_transf_2"/>
    <property type="match status" value="1"/>
</dbReference>
<dbReference type="AlphaFoldDB" id="A0A916X7C7"/>
<dbReference type="Proteomes" id="UP000637002">
    <property type="component" value="Unassembled WGS sequence"/>
</dbReference>
<evidence type="ECO:0000313" key="3">
    <source>
        <dbReference type="EMBL" id="GGC50917.1"/>
    </source>
</evidence>
<protein>
    <recommendedName>
        <fullName evidence="5">Glycosyltransferase</fullName>
    </recommendedName>
</protein>
<dbReference type="Gene3D" id="3.40.50.2000">
    <property type="entry name" value="Glycogen Phosphorylase B"/>
    <property type="match status" value="2"/>
</dbReference>
<feature type="domain" description="Glycosyltransferase subfamily 4-like N-terminal" evidence="2">
    <location>
        <begin position="17"/>
        <end position="191"/>
    </location>
</feature>
<dbReference type="EMBL" id="BMGG01000001">
    <property type="protein sequence ID" value="GGC50917.1"/>
    <property type="molecule type" value="Genomic_DNA"/>
</dbReference>
<evidence type="ECO:0000259" key="2">
    <source>
        <dbReference type="Pfam" id="PF13439"/>
    </source>
</evidence>
<dbReference type="SUPFAM" id="SSF53448">
    <property type="entry name" value="Nucleotide-diphospho-sugar transferases"/>
    <property type="match status" value="1"/>
</dbReference>
<dbReference type="GO" id="GO:0016757">
    <property type="term" value="F:glycosyltransferase activity"/>
    <property type="evidence" value="ECO:0007669"/>
    <property type="project" value="UniProtKB-ARBA"/>
</dbReference>
<dbReference type="PANTHER" id="PTHR43685">
    <property type="entry name" value="GLYCOSYLTRANSFERASE"/>
    <property type="match status" value="1"/>
</dbReference>
<dbReference type="SUPFAM" id="SSF53756">
    <property type="entry name" value="UDP-Glycosyltransferase/glycogen phosphorylase"/>
    <property type="match status" value="1"/>
</dbReference>
<dbReference type="Pfam" id="PF13692">
    <property type="entry name" value="Glyco_trans_1_4"/>
    <property type="match status" value="1"/>
</dbReference>
<dbReference type="Pfam" id="PF13439">
    <property type="entry name" value="Glyco_transf_4"/>
    <property type="match status" value="1"/>
</dbReference>
<dbReference type="Gene3D" id="3.90.550.10">
    <property type="entry name" value="Spore Coat Polysaccharide Biosynthesis Protein SpsA, Chain A"/>
    <property type="match status" value="1"/>
</dbReference>
<evidence type="ECO:0008006" key="5">
    <source>
        <dbReference type="Google" id="ProtNLM"/>
    </source>
</evidence>
<dbReference type="RefSeq" id="WP_188607741.1">
    <property type="nucleotide sequence ID" value="NZ_BMGG01000001.1"/>
</dbReference>
<evidence type="ECO:0000259" key="1">
    <source>
        <dbReference type="Pfam" id="PF00535"/>
    </source>
</evidence>
<dbReference type="InterPro" id="IPR050834">
    <property type="entry name" value="Glycosyltransf_2"/>
</dbReference>
<dbReference type="CDD" id="cd03801">
    <property type="entry name" value="GT4_PimA-like"/>
    <property type="match status" value="1"/>
</dbReference>
<reference evidence="3" key="1">
    <citation type="journal article" date="2014" name="Int. J. Syst. Evol. Microbiol.">
        <title>Complete genome sequence of Corynebacterium casei LMG S-19264T (=DSM 44701T), isolated from a smear-ripened cheese.</title>
        <authorList>
            <consortium name="US DOE Joint Genome Institute (JGI-PGF)"/>
            <person name="Walter F."/>
            <person name="Albersmeier A."/>
            <person name="Kalinowski J."/>
            <person name="Ruckert C."/>
        </authorList>
    </citation>
    <scope>NUCLEOTIDE SEQUENCE</scope>
    <source>
        <strain evidence="3">CGMCC 1.12919</strain>
    </source>
</reference>
<dbReference type="PANTHER" id="PTHR43685:SF2">
    <property type="entry name" value="GLYCOSYLTRANSFERASE 2-LIKE DOMAIN-CONTAINING PROTEIN"/>
    <property type="match status" value="1"/>
</dbReference>
<evidence type="ECO:0000313" key="4">
    <source>
        <dbReference type="Proteomes" id="UP000637002"/>
    </source>
</evidence>
<dbReference type="InterPro" id="IPR029044">
    <property type="entry name" value="Nucleotide-diphossugar_trans"/>
</dbReference>
<dbReference type="InterPro" id="IPR028098">
    <property type="entry name" value="Glyco_trans_4-like_N"/>
</dbReference>
<keyword evidence="4" id="KW-1185">Reference proteome</keyword>
<sequence length="664" mass="72286">MRICLVSNEILGAHKNGGIGTATSHLAVLLAQAGHAVTLFYVGQSPLVETDRWAAYYAVAKIELCHFPASLARFGPWWIKQPTEVFEQLSHRDFDVILFQEWMAFGHGCIVAKRCGLAFQRTALAVITHSNTDWIYEANRLPLPSHEQLGIAFMEQQAIELADALVSPSAYLAGWMRDAQWTLPRDAAVIPYFLAAPELLGAEAGTDQRRVIEQPRHIAFFGRLEERKGVTIFLQALASEALRGRRFKLTFLGKPGTVSAETVMTFIGEKRPDLLPHAEIKSDLSSDEAQDFLRENECIAVIPSLVDNSPCVVYESLKLGLPFIAAGSGGIPELLSPEDHARCLFEPTATSLAAKLAEVLSAGSWTAARPAYDQKTVATTWLAWFERVHAAALDARSAGAARSPSVGNSSPAVSIVVAHRDRPVHLERVLRSLAAQTEQDFETIVVDDGSRTQAAADYLARAEQGVGGLRVRVIRQDNRQGPAWSTGVGAAGGDRIILLDDDDIAFPNLVETLLRASRCSGADIVTAQMQRFEQTDGPPDPAELIYGERCAFSGGPVALGLFRNCFGDAAAIFRRPVLDLAGLHEQPGGTHADWQLHLRAVLAGARLLSLQIPLLWQRTDPDGKIATTDAYENWRAVASLFEARMDPAIRKLISALGAHAAHVK</sequence>
<comment type="caution">
    <text evidence="3">The sequence shown here is derived from an EMBL/GenBank/DDBJ whole genome shotgun (WGS) entry which is preliminary data.</text>
</comment>
<name>A0A916X7C7_9HYPH</name>
<feature type="domain" description="Glycosyltransferase 2-like" evidence="1">
    <location>
        <begin position="414"/>
        <end position="578"/>
    </location>
</feature>
<organism evidence="3 4">
    <name type="scientific">Chelatococcus reniformis</name>
    <dbReference type="NCBI Taxonomy" id="1494448"/>
    <lineage>
        <taxon>Bacteria</taxon>
        <taxon>Pseudomonadati</taxon>
        <taxon>Pseudomonadota</taxon>
        <taxon>Alphaproteobacteria</taxon>
        <taxon>Hyphomicrobiales</taxon>
        <taxon>Chelatococcaceae</taxon>
        <taxon>Chelatococcus</taxon>
    </lineage>
</organism>
<dbReference type="CDD" id="cd00761">
    <property type="entry name" value="Glyco_tranf_GTA_type"/>
    <property type="match status" value="1"/>
</dbReference>
<accession>A0A916X7C7</accession>
<reference evidence="3" key="2">
    <citation type="submission" date="2020-09" db="EMBL/GenBank/DDBJ databases">
        <authorList>
            <person name="Sun Q."/>
            <person name="Zhou Y."/>
        </authorList>
    </citation>
    <scope>NUCLEOTIDE SEQUENCE</scope>
    <source>
        <strain evidence="3">CGMCC 1.12919</strain>
    </source>
</reference>